<feature type="domain" description="Fungal-type protein kinase" evidence="2">
    <location>
        <begin position="364"/>
        <end position="722"/>
    </location>
</feature>
<dbReference type="GO" id="GO:0004672">
    <property type="term" value="F:protein kinase activity"/>
    <property type="evidence" value="ECO:0007669"/>
    <property type="project" value="InterPro"/>
</dbReference>
<dbReference type="Proteomes" id="UP000030671">
    <property type="component" value="Unassembled WGS sequence"/>
</dbReference>
<feature type="region of interest" description="Disordered" evidence="1">
    <location>
        <begin position="182"/>
        <end position="366"/>
    </location>
</feature>
<evidence type="ECO:0000313" key="4">
    <source>
        <dbReference type="Proteomes" id="UP000030671"/>
    </source>
</evidence>
<sequence>MSVSDILRAPPRPSTPVREGVGGFQGKRHTKKFIDSLIISDLMGTIRRDLPVEDFIRCIWQYPLDRLPWEEKQHILQLDPGLVAGYVSTLGEREPVRYAPFVRMLDDARAKIHQAVPDIESPCPVQFEPLGSQNVKGNKNVRKPDVSLQSLAAFKAALRMLQQGKRPSMEWLTMPSFMEFKTDDKKDDDTDPTPKAMSAPDATTAPDVTTDVQVSLKRKASSEDVLPRPKRMAVSPTASTNSDTDSRTESRGPTGLSPDSLRAESLPVKLEESVDRNVGVSADDEVKTKTLGKGDEVAGVGEESILEPADGERGDDTDRLPTPPAVETSKASSSHTAARDLRVTTNNDGKGNARVNRKPPALDKDELQTAGYASECLGDGRRRYVTGFYVVDLMMSFWYYDRMGVIQSKEFNIVENPRFFFLALAAITECNMERFGYEPMIRPPSTILPPLSADRPIRVEPPQSLDNWEIHIDTGVNGDNEPVPGVVRLKITGPPIYVQPGIVGRGTSVMPVTAMTGSESKLGVQLKERLVVKFSWPAASRPSEDGLIRHIRKRIGPTDARHVTRMRMSTTLEGARLGLPRMQEALWEFSSHLENRVLRVIVCDQLRPLKELKAIADFQSVFLDLVRAHRAVFKRAHVLHRDLSINNVMFDVDAEGKPYGVLIDWDLSINVEAKDGVADVASAQHRTGTGPFIAIDLLDTFAGSPHFYRHDLESFFYLLIWCATGFLLGGKEVRKREIKEEDWTVLRWTAMQSFKVALLDTPGKGFPKLNEAITEPFKPLFDTWVRPLATMISRARRGVDQDMEKAMDCDAETLGGRMTYRKFMESLGVDLGSAPHNLDLDLLD</sequence>
<keyword evidence="4" id="KW-1185">Reference proteome</keyword>
<evidence type="ECO:0000256" key="1">
    <source>
        <dbReference type="SAM" id="MobiDB-lite"/>
    </source>
</evidence>
<dbReference type="RefSeq" id="XP_009546077.1">
    <property type="nucleotide sequence ID" value="XM_009547782.1"/>
</dbReference>
<dbReference type="InterPro" id="IPR008266">
    <property type="entry name" value="Tyr_kinase_AS"/>
</dbReference>
<dbReference type="eggNOG" id="ENOG502SVH8">
    <property type="taxonomic scope" value="Eukaryota"/>
</dbReference>
<dbReference type="PANTHER" id="PTHR38248">
    <property type="entry name" value="FUNK1 6"/>
    <property type="match status" value="1"/>
</dbReference>
<feature type="region of interest" description="Disordered" evidence="1">
    <location>
        <begin position="1"/>
        <end position="24"/>
    </location>
</feature>
<feature type="compositionally biased region" description="Basic and acidic residues" evidence="1">
    <location>
        <begin position="284"/>
        <end position="296"/>
    </location>
</feature>
<dbReference type="PANTHER" id="PTHR38248:SF2">
    <property type="entry name" value="FUNK1 11"/>
    <property type="match status" value="1"/>
</dbReference>
<dbReference type="Gene3D" id="1.10.510.10">
    <property type="entry name" value="Transferase(Phosphotransferase) domain 1"/>
    <property type="match status" value="1"/>
</dbReference>
<dbReference type="InterPro" id="IPR011009">
    <property type="entry name" value="Kinase-like_dom_sf"/>
</dbReference>
<dbReference type="Pfam" id="PF17667">
    <property type="entry name" value="Pkinase_fungal"/>
    <property type="match status" value="1"/>
</dbReference>
<reference evidence="3 4" key="1">
    <citation type="journal article" date="2012" name="New Phytol.">
        <title>Insight into trade-off between wood decay and parasitism from the genome of a fungal forest pathogen.</title>
        <authorList>
            <person name="Olson A."/>
            <person name="Aerts A."/>
            <person name="Asiegbu F."/>
            <person name="Belbahri L."/>
            <person name="Bouzid O."/>
            <person name="Broberg A."/>
            <person name="Canback B."/>
            <person name="Coutinho P.M."/>
            <person name="Cullen D."/>
            <person name="Dalman K."/>
            <person name="Deflorio G."/>
            <person name="van Diepen L.T."/>
            <person name="Dunand C."/>
            <person name="Duplessis S."/>
            <person name="Durling M."/>
            <person name="Gonthier P."/>
            <person name="Grimwood J."/>
            <person name="Fossdal C.G."/>
            <person name="Hansson D."/>
            <person name="Henrissat B."/>
            <person name="Hietala A."/>
            <person name="Himmelstrand K."/>
            <person name="Hoffmeister D."/>
            <person name="Hogberg N."/>
            <person name="James T.Y."/>
            <person name="Karlsson M."/>
            <person name="Kohler A."/>
            <person name="Kues U."/>
            <person name="Lee Y.H."/>
            <person name="Lin Y.C."/>
            <person name="Lind M."/>
            <person name="Lindquist E."/>
            <person name="Lombard V."/>
            <person name="Lucas S."/>
            <person name="Lunden K."/>
            <person name="Morin E."/>
            <person name="Murat C."/>
            <person name="Park J."/>
            <person name="Raffaello T."/>
            <person name="Rouze P."/>
            <person name="Salamov A."/>
            <person name="Schmutz J."/>
            <person name="Solheim H."/>
            <person name="Stahlberg J."/>
            <person name="Velez H."/>
            <person name="de Vries R.P."/>
            <person name="Wiebenga A."/>
            <person name="Woodward S."/>
            <person name="Yakovlev I."/>
            <person name="Garbelotto M."/>
            <person name="Martin F."/>
            <person name="Grigoriev I.V."/>
            <person name="Stenlid J."/>
        </authorList>
    </citation>
    <scope>NUCLEOTIDE SEQUENCE [LARGE SCALE GENOMIC DNA]</scope>
    <source>
        <strain evidence="3 4">TC 32-1</strain>
    </source>
</reference>
<dbReference type="EMBL" id="KI925458">
    <property type="protein sequence ID" value="ETW81430.1"/>
    <property type="molecule type" value="Genomic_DNA"/>
</dbReference>
<proteinExistence type="predicted"/>
<name>W4K7U8_HETIT</name>
<dbReference type="PROSITE" id="PS00109">
    <property type="entry name" value="PROTEIN_KINASE_TYR"/>
    <property type="match status" value="1"/>
</dbReference>
<dbReference type="InterPro" id="IPR040976">
    <property type="entry name" value="Pkinase_fungal"/>
</dbReference>
<protein>
    <recommendedName>
        <fullName evidence="2">Fungal-type protein kinase domain-containing protein</fullName>
    </recommendedName>
</protein>
<dbReference type="KEGG" id="hir:HETIRDRAFT_317415"/>
<dbReference type="OrthoDB" id="5569250at2759"/>
<evidence type="ECO:0000259" key="2">
    <source>
        <dbReference type="Pfam" id="PF17667"/>
    </source>
</evidence>
<dbReference type="STRING" id="747525.W4K7U8"/>
<feature type="compositionally biased region" description="Low complexity" evidence="1">
    <location>
        <begin position="193"/>
        <end position="212"/>
    </location>
</feature>
<feature type="compositionally biased region" description="Basic and acidic residues" evidence="1">
    <location>
        <begin position="310"/>
        <end position="319"/>
    </location>
</feature>
<dbReference type="GeneID" id="20670418"/>
<organism evidence="3 4">
    <name type="scientific">Heterobasidion irregulare (strain TC 32-1)</name>
    <dbReference type="NCBI Taxonomy" id="747525"/>
    <lineage>
        <taxon>Eukaryota</taxon>
        <taxon>Fungi</taxon>
        <taxon>Dikarya</taxon>
        <taxon>Basidiomycota</taxon>
        <taxon>Agaricomycotina</taxon>
        <taxon>Agaricomycetes</taxon>
        <taxon>Russulales</taxon>
        <taxon>Bondarzewiaceae</taxon>
        <taxon>Heterobasidion</taxon>
        <taxon>Heterobasidion annosum species complex</taxon>
    </lineage>
</organism>
<accession>W4K7U8</accession>
<dbReference type="InParanoid" id="W4K7U8"/>
<dbReference type="AlphaFoldDB" id="W4K7U8"/>
<dbReference type="HOGENOM" id="CLU_018408_0_0_1"/>
<gene>
    <name evidence="3" type="ORF">HETIRDRAFT_317415</name>
</gene>
<evidence type="ECO:0000313" key="3">
    <source>
        <dbReference type="EMBL" id="ETW81430.1"/>
    </source>
</evidence>
<dbReference type="SUPFAM" id="SSF56112">
    <property type="entry name" value="Protein kinase-like (PK-like)"/>
    <property type="match status" value="1"/>
</dbReference>